<dbReference type="OMA" id="PMAANNI"/>
<dbReference type="PANTHER" id="PTHR11079">
    <property type="entry name" value="CYTOSINE DEAMINASE FAMILY MEMBER"/>
    <property type="match status" value="1"/>
</dbReference>
<dbReference type="InterPro" id="IPR016192">
    <property type="entry name" value="APOBEC/CMP_deaminase_Zn-bd"/>
</dbReference>
<dbReference type="STRING" id="5786.F0ZKP1"/>
<keyword evidence="6" id="KW-1185">Reference proteome</keyword>
<keyword evidence="3" id="KW-0732">Signal</keyword>
<dbReference type="EMBL" id="GL871058">
    <property type="protein sequence ID" value="EGC35510.1"/>
    <property type="molecule type" value="Genomic_DNA"/>
</dbReference>
<reference evidence="6" key="1">
    <citation type="journal article" date="2011" name="Genome Biol.">
        <title>Comparative genomics of the social amoebae Dictyostelium discoideum and Dictyostelium purpureum.</title>
        <authorList>
            <consortium name="US DOE Joint Genome Institute (JGI-PGF)"/>
            <person name="Sucgang R."/>
            <person name="Kuo A."/>
            <person name="Tian X."/>
            <person name="Salerno W."/>
            <person name="Parikh A."/>
            <person name="Feasley C.L."/>
            <person name="Dalin E."/>
            <person name="Tu H."/>
            <person name="Huang E."/>
            <person name="Barry K."/>
            <person name="Lindquist E."/>
            <person name="Shapiro H."/>
            <person name="Bruce D."/>
            <person name="Schmutz J."/>
            <person name="Salamov A."/>
            <person name="Fey P."/>
            <person name="Gaudet P."/>
            <person name="Anjard C."/>
            <person name="Babu M.M."/>
            <person name="Basu S."/>
            <person name="Bushmanova Y."/>
            <person name="van der Wel H."/>
            <person name="Katoh-Kurasawa M."/>
            <person name="Dinh C."/>
            <person name="Coutinho P.M."/>
            <person name="Saito T."/>
            <person name="Elias M."/>
            <person name="Schaap P."/>
            <person name="Kay R.R."/>
            <person name="Henrissat B."/>
            <person name="Eichinger L."/>
            <person name="Rivero F."/>
            <person name="Putnam N.H."/>
            <person name="West C.M."/>
            <person name="Loomis W.F."/>
            <person name="Chisholm R.L."/>
            <person name="Shaulsky G."/>
            <person name="Strassmann J.E."/>
            <person name="Queller D.C."/>
            <person name="Kuspa A."/>
            <person name="Grigoriev I.V."/>
        </authorList>
    </citation>
    <scope>NUCLEOTIDE SEQUENCE [LARGE SCALE GENOMIC DNA]</scope>
    <source>
        <strain evidence="6">QSDP1</strain>
    </source>
</reference>
<feature type="non-terminal residue" evidence="5">
    <location>
        <position position="1"/>
    </location>
</feature>
<evidence type="ECO:0000256" key="3">
    <source>
        <dbReference type="SAM" id="SignalP"/>
    </source>
</evidence>
<dbReference type="PANTHER" id="PTHR11079:SF152">
    <property type="entry name" value="CMP_DCMP DEAMINASE, ZINC-BINDING DOMAIN-CONTAINING PROTEIN-RELATED"/>
    <property type="match status" value="1"/>
</dbReference>
<dbReference type="GeneID" id="10501393"/>
<keyword evidence="1" id="KW-0479">Metal-binding</keyword>
<dbReference type="InParanoid" id="F0ZKP1"/>
<dbReference type="GO" id="GO:0002100">
    <property type="term" value="P:tRNA wobble adenosine to inosine editing"/>
    <property type="evidence" value="ECO:0000318"/>
    <property type="project" value="GO_Central"/>
</dbReference>
<dbReference type="GO" id="GO:0052717">
    <property type="term" value="F:tRNA-specific adenosine-34 deaminase activity"/>
    <property type="evidence" value="ECO:0000318"/>
    <property type="project" value="GO_Central"/>
</dbReference>
<dbReference type="SUPFAM" id="SSF53927">
    <property type="entry name" value="Cytidine deaminase-like"/>
    <property type="match status" value="1"/>
</dbReference>
<feature type="domain" description="CMP/dCMP-type deaminase" evidence="4">
    <location>
        <begin position="47"/>
        <end position="156"/>
    </location>
</feature>
<sequence>MRFIFALFLIIFAFASAHADSCPSDPFLPVAPSDLVQAKDLSAEDLLFHEKYMKIALDRVIEVNGKFGAAIVHKNGTLMCVSVNQGSVSRIYHGEIAAIINCTNIFASKGIVQPTWEDYYIYTTGEPCPMCSAAIMWSKFDKVIFGSYVSNMYCERCFNQLPMAANNIMNLGYGIGHNTQLI</sequence>
<evidence type="ECO:0000313" key="6">
    <source>
        <dbReference type="Proteomes" id="UP000001064"/>
    </source>
</evidence>
<dbReference type="VEuPathDB" id="AmoebaDB:DICPUDRAFT_33347"/>
<dbReference type="InterPro" id="IPR002125">
    <property type="entry name" value="CMP_dCMP_dom"/>
</dbReference>
<dbReference type="Pfam" id="PF00383">
    <property type="entry name" value="dCMP_cyt_deam_1"/>
    <property type="match status" value="1"/>
</dbReference>
<dbReference type="Proteomes" id="UP000001064">
    <property type="component" value="Unassembled WGS sequence"/>
</dbReference>
<feature type="chain" id="PRO_5003261786" description="CMP/dCMP-type deaminase domain-containing protein" evidence="3">
    <location>
        <begin position="20"/>
        <end position="182"/>
    </location>
</feature>
<gene>
    <name evidence="5" type="ORF">DICPUDRAFT_33347</name>
</gene>
<evidence type="ECO:0000313" key="5">
    <source>
        <dbReference type="EMBL" id="EGC35510.1"/>
    </source>
</evidence>
<evidence type="ECO:0000259" key="4">
    <source>
        <dbReference type="PROSITE" id="PS51747"/>
    </source>
</evidence>
<dbReference type="RefSeq" id="XP_003287989.1">
    <property type="nucleotide sequence ID" value="XM_003287941.1"/>
</dbReference>
<dbReference type="PROSITE" id="PS00903">
    <property type="entry name" value="CYT_DCMP_DEAMINASES_1"/>
    <property type="match status" value="1"/>
</dbReference>
<evidence type="ECO:0000256" key="2">
    <source>
        <dbReference type="ARBA" id="ARBA00022833"/>
    </source>
</evidence>
<keyword evidence="2" id="KW-0862">Zinc</keyword>
<dbReference type="GO" id="GO:0008270">
    <property type="term" value="F:zinc ion binding"/>
    <property type="evidence" value="ECO:0007669"/>
    <property type="project" value="InterPro"/>
</dbReference>
<dbReference type="KEGG" id="dpp:DICPUDRAFT_33347"/>
<dbReference type="PROSITE" id="PS51747">
    <property type="entry name" value="CYT_DCMP_DEAMINASES_2"/>
    <property type="match status" value="1"/>
</dbReference>
<dbReference type="OrthoDB" id="15457at2759"/>
<proteinExistence type="predicted"/>
<name>F0ZKP1_DICPU</name>
<protein>
    <recommendedName>
        <fullName evidence="4">CMP/dCMP-type deaminase domain-containing protein</fullName>
    </recommendedName>
</protein>
<evidence type="ECO:0000256" key="1">
    <source>
        <dbReference type="ARBA" id="ARBA00022723"/>
    </source>
</evidence>
<organism evidence="5 6">
    <name type="scientific">Dictyostelium purpureum</name>
    <name type="common">Slime mold</name>
    <dbReference type="NCBI Taxonomy" id="5786"/>
    <lineage>
        <taxon>Eukaryota</taxon>
        <taxon>Amoebozoa</taxon>
        <taxon>Evosea</taxon>
        <taxon>Eumycetozoa</taxon>
        <taxon>Dictyostelia</taxon>
        <taxon>Dictyosteliales</taxon>
        <taxon>Dictyosteliaceae</taxon>
        <taxon>Dictyostelium</taxon>
    </lineage>
</organism>
<accession>F0ZKP1</accession>
<dbReference type="CDD" id="cd01285">
    <property type="entry name" value="nucleoside_deaminase"/>
    <property type="match status" value="1"/>
</dbReference>
<dbReference type="Gene3D" id="3.40.140.10">
    <property type="entry name" value="Cytidine Deaminase, domain 2"/>
    <property type="match status" value="1"/>
</dbReference>
<dbReference type="AlphaFoldDB" id="F0ZKP1"/>
<feature type="signal peptide" evidence="3">
    <location>
        <begin position="1"/>
        <end position="19"/>
    </location>
</feature>
<dbReference type="eggNOG" id="ENOG502S2HJ">
    <property type="taxonomic scope" value="Eukaryota"/>
</dbReference>
<dbReference type="InterPro" id="IPR016193">
    <property type="entry name" value="Cytidine_deaminase-like"/>
</dbReference>